<organism evidence="1 2">
    <name type="scientific">Pyrrhoderma noxium</name>
    <dbReference type="NCBI Taxonomy" id="2282107"/>
    <lineage>
        <taxon>Eukaryota</taxon>
        <taxon>Fungi</taxon>
        <taxon>Dikarya</taxon>
        <taxon>Basidiomycota</taxon>
        <taxon>Agaricomycotina</taxon>
        <taxon>Agaricomycetes</taxon>
        <taxon>Hymenochaetales</taxon>
        <taxon>Hymenochaetaceae</taxon>
        <taxon>Pyrrhoderma</taxon>
    </lineage>
</organism>
<gene>
    <name evidence="1" type="ORF">PNOK_0261700</name>
</gene>
<evidence type="ECO:0008006" key="3">
    <source>
        <dbReference type="Google" id="ProtNLM"/>
    </source>
</evidence>
<proteinExistence type="predicted"/>
<keyword evidence="2" id="KW-1185">Reference proteome</keyword>
<dbReference type="InterPro" id="IPR035892">
    <property type="entry name" value="C2_domain_sf"/>
</dbReference>
<protein>
    <recommendedName>
        <fullName evidence="3">C2 domain-containing protein</fullName>
    </recommendedName>
</protein>
<sequence length="76" mass="9171">MSRQDFNQRKLDYFLQVQEVTLREQSWKKLKQTKNMAPNLYVTIEYGDESIRTQTVKDTHSPSFSHQQLIIRPMLR</sequence>
<dbReference type="EMBL" id="NBII01000002">
    <property type="protein sequence ID" value="PAV22660.1"/>
    <property type="molecule type" value="Genomic_DNA"/>
</dbReference>
<evidence type="ECO:0000313" key="1">
    <source>
        <dbReference type="EMBL" id="PAV22660.1"/>
    </source>
</evidence>
<dbReference type="Proteomes" id="UP000217199">
    <property type="component" value="Unassembled WGS sequence"/>
</dbReference>
<dbReference type="SUPFAM" id="SSF49562">
    <property type="entry name" value="C2 domain (Calcium/lipid-binding domain, CaLB)"/>
    <property type="match status" value="1"/>
</dbReference>
<name>A0A286USV1_9AGAM</name>
<comment type="caution">
    <text evidence="1">The sequence shown here is derived from an EMBL/GenBank/DDBJ whole genome shotgun (WGS) entry which is preliminary data.</text>
</comment>
<evidence type="ECO:0000313" key="2">
    <source>
        <dbReference type="Proteomes" id="UP000217199"/>
    </source>
</evidence>
<dbReference type="InParanoid" id="A0A286USV1"/>
<dbReference type="AlphaFoldDB" id="A0A286USV1"/>
<accession>A0A286USV1</accession>
<reference evidence="1 2" key="1">
    <citation type="journal article" date="2017" name="Mol. Ecol.">
        <title>Comparative and population genomic landscape of Phellinus noxius: A hypervariable fungus causing root rot in trees.</title>
        <authorList>
            <person name="Chung C.L."/>
            <person name="Lee T.J."/>
            <person name="Akiba M."/>
            <person name="Lee H.H."/>
            <person name="Kuo T.H."/>
            <person name="Liu D."/>
            <person name="Ke H.M."/>
            <person name="Yokoi T."/>
            <person name="Roa M.B."/>
            <person name="Lu M.J."/>
            <person name="Chang Y.Y."/>
            <person name="Ann P.J."/>
            <person name="Tsai J.N."/>
            <person name="Chen C.Y."/>
            <person name="Tzean S.S."/>
            <person name="Ota Y."/>
            <person name="Hattori T."/>
            <person name="Sahashi N."/>
            <person name="Liou R.F."/>
            <person name="Kikuchi T."/>
            <person name="Tsai I.J."/>
        </authorList>
    </citation>
    <scope>NUCLEOTIDE SEQUENCE [LARGE SCALE GENOMIC DNA]</scope>
    <source>
        <strain evidence="1 2">FFPRI411160</strain>
    </source>
</reference>